<dbReference type="RefSeq" id="WP_012739343.1">
    <property type="nucleotide sequence ID" value="NC_012778.1"/>
</dbReference>
<sequence>MISNNQKALKIESAMRMIEESETSYANYLSNDFTDTMLEFLNKFSTYNGKIKEQINEIKQQYGLEESKLSLENLADKSVNKLVEMLQQLNKLINE</sequence>
<dbReference type="EMBL" id="CP001104">
    <property type="protein sequence ID" value="ACR72108.1"/>
    <property type="molecule type" value="Genomic_DNA"/>
</dbReference>
<name>C4Z0J5_LACE2</name>
<protein>
    <submittedName>
        <fullName evidence="1">Uncharacterized protein</fullName>
    </submittedName>
</protein>
<dbReference type="KEGG" id="eel:EUBELI_01108"/>
<gene>
    <name evidence="1" type="ordered locus">EUBELI_01108</name>
</gene>
<dbReference type="Proteomes" id="UP000001476">
    <property type="component" value="Chromosome"/>
</dbReference>
<keyword evidence="2" id="KW-1185">Reference proteome</keyword>
<accession>C4Z0J5</accession>
<dbReference type="HOGENOM" id="CLU_2368631_0_0_9"/>
<dbReference type="AlphaFoldDB" id="C4Z0J5"/>
<proteinExistence type="predicted"/>
<evidence type="ECO:0000313" key="2">
    <source>
        <dbReference type="Proteomes" id="UP000001476"/>
    </source>
</evidence>
<organism evidence="1 2">
    <name type="scientific">Lachnospira eligens (strain ATCC 27750 / DSM 3376 / VPI C15-48 / C15-B4)</name>
    <name type="common">Eubacterium eligens</name>
    <dbReference type="NCBI Taxonomy" id="515620"/>
    <lineage>
        <taxon>Bacteria</taxon>
        <taxon>Bacillati</taxon>
        <taxon>Bacillota</taxon>
        <taxon>Clostridia</taxon>
        <taxon>Lachnospirales</taxon>
        <taxon>Lachnospiraceae</taxon>
        <taxon>Lachnospira</taxon>
    </lineage>
</organism>
<reference evidence="1 2" key="1">
    <citation type="journal article" date="2009" name="Proc. Natl. Acad. Sci. U.S.A.">
        <title>Characterizing a model human gut microbiota composed of members of its two dominant bacterial phyla.</title>
        <authorList>
            <person name="Mahowald M.A."/>
            <person name="Rey F.E."/>
            <person name="Seedorf H."/>
            <person name="Turnbaugh P.J."/>
            <person name="Fulton R.S."/>
            <person name="Wollam A."/>
            <person name="Shah N."/>
            <person name="Wang C."/>
            <person name="Magrini V."/>
            <person name="Wilson R.K."/>
            <person name="Cantarel B.L."/>
            <person name="Coutinho P.M."/>
            <person name="Henrissat B."/>
            <person name="Crock L.W."/>
            <person name="Russell A."/>
            <person name="Verberkmoes N.C."/>
            <person name="Hettich R.L."/>
            <person name="Gordon J.I."/>
        </authorList>
    </citation>
    <scope>NUCLEOTIDE SEQUENCE [LARGE SCALE GENOMIC DNA]</scope>
    <source>
        <strain evidence="2">ATCC 27750 / DSM 3376 / VPI C15-48 / C15-B4</strain>
    </source>
</reference>
<dbReference type="GeneID" id="41355834"/>
<evidence type="ECO:0000313" key="1">
    <source>
        <dbReference type="EMBL" id="ACR72108.1"/>
    </source>
</evidence>